<protein>
    <submittedName>
        <fullName evidence="1">Uncharacterized protein</fullName>
    </submittedName>
</protein>
<proteinExistence type="predicted"/>
<organism evidence="1">
    <name type="scientific">Rhizophora mucronata</name>
    <name type="common">Asiatic mangrove</name>
    <dbReference type="NCBI Taxonomy" id="61149"/>
    <lineage>
        <taxon>Eukaryota</taxon>
        <taxon>Viridiplantae</taxon>
        <taxon>Streptophyta</taxon>
        <taxon>Embryophyta</taxon>
        <taxon>Tracheophyta</taxon>
        <taxon>Spermatophyta</taxon>
        <taxon>Magnoliopsida</taxon>
        <taxon>eudicotyledons</taxon>
        <taxon>Gunneridae</taxon>
        <taxon>Pentapetalae</taxon>
        <taxon>rosids</taxon>
        <taxon>fabids</taxon>
        <taxon>Malpighiales</taxon>
        <taxon>Rhizophoraceae</taxon>
        <taxon>Rhizophora</taxon>
    </lineage>
</organism>
<sequence length="54" mass="6378">MRLFHYNVEVTSLIKSLFVRAANEPSRTELRSVQAWLSVAYRRLKLKTSLKNRV</sequence>
<name>A0A2P2Q6Z2_RHIMU</name>
<reference evidence="1" key="1">
    <citation type="submission" date="2018-02" db="EMBL/GenBank/DDBJ databases">
        <title>Rhizophora mucronata_Transcriptome.</title>
        <authorList>
            <person name="Meera S.P."/>
            <person name="Sreeshan A."/>
            <person name="Augustine A."/>
        </authorList>
    </citation>
    <scope>NUCLEOTIDE SEQUENCE</scope>
    <source>
        <tissue evidence="1">Leaf</tissue>
    </source>
</reference>
<evidence type="ECO:0000313" key="1">
    <source>
        <dbReference type="EMBL" id="MBX62736.1"/>
    </source>
</evidence>
<dbReference type="EMBL" id="GGEC01082252">
    <property type="protein sequence ID" value="MBX62736.1"/>
    <property type="molecule type" value="Transcribed_RNA"/>
</dbReference>
<dbReference type="AlphaFoldDB" id="A0A2P2Q6Z2"/>
<accession>A0A2P2Q6Z2</accession>